<dbReference type="PANTHER" id="PTHR10127:SF850">
    <property type="entry name" value="METALLOENDOPEPTIDASE"/>
    <property type="match status" value="1"/>
</dbReference>
<organism evidence="16">
    <name type="scientific">Isarachnanthus nocturnus</name>
    <dbReference type="NCBI Taxonomy" id="1240238"/>
    <lineage>
        <taxon>Eukaryota</taxon>
        <taxon>Metazoa</taxon>
        <taxon>Cnidaria</taxon>
        <taxon>Anthozoa</taxon>
        <taxon>Ceriantharia</taxon>
        <taxon>Penicillaria (in: tube anenomes)</taxon>
        <taxon>Arachnactidae</taxon>
        <taxon>Isarachnanthus</taxon>
    </lineage>
</organism>
<dbReference type="EC" id="3.4.24.-" evidence="13"/>
<dbReference type="SMART" id="SM00235">
    <property type="entry name" value="ZnMc"/>
    <property type="match status" value="1"/>
</dbReference>
<keyword evidence="4 13" id="KW-0732">Signal</keyword>
<reference evidence="16" key="1">
    <citation type="journal article" date="2020" name="Mar. Drugs">
        <title>Transcriptomic Analysis of Four Cerianthid (Cnidaria, Ceriantharia) Venoms.</title>
        <authorList>
            <person name="Klompen A.M.L."/>
            <person name="Macrander J."/>
            <person name="Reitzel A.M."/>
            <person name="Stampar S.N."/>
        </authorList>
    </citation>
    <scope>NUCLEOTIDE SEQUENCE</scope>
</reference>
<evidence type="ECO:0000256" key="3">
    <source>
        <dbReference type="ARBA" id="ARBA00022723"/>
    </source>
</evidence>
<dbReference type="Pfam" id="PF01549">
    <property type="entry name" value="ShK"/>
    <property type="match status" value="1"/>
</dbReference>
<evidence type="ECO:0000256" key="1">
    <source>
        <dbReference type="ARBA" id="ARBA00002657"/>
    </source>
</evidence>
<feature type="chain" id="PRO_5029037741" description="Metalloendopeptidase" evidence="13">
    <location>
        <begin position="21"/>
        <end position="276"/>
    </location>
</feature>
<dbReference type="EMBL" id="MT747475">
    <property type="protein sequence ID" value="QNH72409.1"/>
    <property type="molecule type" value="mRNA"/>
</dbReference>
<keyword evidence="3 12" id="KW-0479">Metal-binding</keyword>
<comment type="cofactor">
    <cofactor evidence="12 13">
        <name>Zn(2+)</name>
        <dbReference type="ChEBI" id="CHEBI:29105"/>
    </cofactor>
    <text evidence="12 13">Binds 1 zinc ion per subunit.</text>
</comment>
<name>A0A7G7WYS0_9CNID</name>
<keyword evidence="9 11" id="KW-1015">Disulfide bond</keyword>
<keyword evidence="6 12" id="KW-0862">Zinc</keyword>
<dbReference type="GO" id="GO:0008270">
    <property type="term" value="F:zinc ion binding"/>
    <property type="evidence" value="ECO:0007669"/>
    <property type="project" value="UniProtKB-UniRule"/>
</dbReference>
<evidence type="ECO:0000313" key="16">
    <source>
        <dbReference type="EMBL" id="QNH72409.1"/>
    </source>
</evidence>
<feature type="binding site" evidence="12">
    <location>
        <position position="126"/>
    </location>
    <ligand>
        <name>Zn(2+)</name>
        <dbReference type="ChEBI" id="CHEBI:29105"/>
        <note>catalytic</note>
    </ligand>
</feature>
<comment type="function">
    <text evidence="1">Metalloprotease.</text>
</comment>
<dbReference type="CDD" id="cd04280">
    <property type="entry name" value="ZnMc_astacin_like"/>
    <property type="match status" value="1"/>
</dbReference>
<keyword evidence="10" id="KW-0325">Glycoprotein</keyword>
<feature type="disulfide bond" evidence="11">
    <location>
        <begin position="242"/>
        <end position="276"/>
    </location>
</feature>
<dbReference type="AlphaFoldDB" id="A0A7G7WYS0"/>
<evidence type="ECO:0000256" key="13">
    <source>
        <dbReference type="RuleBase" id="RU361183"/>
    </source>
</evidence>
<proteinExistence type="evidence at transcript level"/>
<feature type="signal peptide" evidence="13">
    <location>
        <begin position="1"/>
        <end position="20"/>
    </location>
</feature>
<evidence type="ECO:0000256" key="7">
    <source>
        <dbReference type="ARBA" id="ARBA00023049"/>
    </source>
</evidence>
<evidence type="ECO:0000256" key="10">
    <source>
        <dbReference type="ARBA" id="ARBA00023180"/>
    </source>
</evidence>
<accession>A0A7G7WYS0</accession>
<keyword evidence="8" id="KW-0865">Zymogen</keyword>
<evidence type="ECO:0000256" key="2">
    <source>
        <dbReference type="ARBA" id="ARBA00022670"/>
    </source>
</evidence>
<feature type="binding site" evidence="12">
    <location>
        <position position="130"/>
    </location>
    <ligand>
        <name>Zn(2+)</name>
        <dbReference type="ChEBI" id="CHEBI:29105"/>
        <note>catalytic</note>
    </ligand>
</feature>
<dbReference type="InterPro" id="IPR024079">
    <property type="entry name" value="MetalloPept_cat_dom_sf"/>
</dbReference>
<sequence length="276" mass="31870">MFSALASFLIISTLWTTSSSMPANFDQAARSGKAVIKRTKSVLYWPEGKVPYTISSLLSQPARKVVEQAIKMYRKKTCVTFEKRFKQKNYVSFVPGQGCYSAVGMQGGRQEITISSRCETKGTILHEIMHALGFHHEHSRFDRDNYVNILWWNVQPGAEKNFEVNSLEEQNTFNLPYDYDSILHYNKKAYSKNGEDTIQANYDPDRQLGSFGKFSSLDIEKLKYVYPCPEKGHAPKEEEKKCKDIKEGCAKFASFERYCQENKHMKIYCRKTCEFC</sequence>
<dbReference type="SUPFAM" id="SSF55486">
    <property type="entry name" value="Metalloproteases ('zincins'), catalytic domain"/>
    <property type="match status" value="1"/>
</dbReference>
<evidence type="ECO:0000256" key="5">
    <source>
        <dbReference type="ARBA" id="ARBA00022801"/>
    </source>
</evidence>
<comment type="caution">
    <text evidence="11">Lacks conserved residue(s) required for the propagation of feature annotation.</text>
</comment>
<dbReference type="Gene3D" id="3.40.390.10">
    <property type="entry name" value="Collagenase (Catalytic Domain)"/>
    <property type="match status" value="1"/>
</dbReference>
<keyword evidence="2 12" id="KW-0645">Protease</keyword>
<evidence type="ECO:0000256" key="6">
    <source>
        <dbReference type="ARBA" id="ARBA00022833"/>
    </source>
</evidence>
<dbReference type="Pfam" id="PF01400">
    <property type="entry name" value="Astacin"/>
    <property type="match status" value="1"/>
</dbReference>
<feature type="binding site" evidence="12">
    <location>
        <position position="136"/>
    </location>
    <ligand>
        <name>Zn(2+)</name>
        <dbReference type="ChEBI" id="CHEBI:29105"/>
        <note>catalytic</note>
    </ligand>
</feature>
<feature type="domain" description="Peptidase M12A" evidence="15">
    <location>
        <begin position="34"/>
        <end position="229"/>
    </location>
</feature>
<dbReference type="FunFam" id="3.40.390.10:FF:000015">
    <property type="entry name" value="Meprin A subunit"/>
    <property type="match status" value="1"/>
</dbReference>
<evidence type="ECO:0000259" key="15">
    <source>
        <dbReference type="PROSITE" id="PS51864"/>
    </source>
</evidence>
<protein>
    <recommendedName>
        <fullName evidence="13">Metalloendopeptidase</fullName>
        <ecNumber evidence="13">3.4.24.-</ecNumber>
    </recommendedName>
</protein>
<evidence type="ECO:0000256" key="11">
    <source>
        <dbReference type="PROSITE-ProRule" id="PRU01005"/>
    </source>
</evidence>
<evidence type="ECO:0000259" key="14">
    <source>
        <dbReference type="PROSITE" id="PS51670"/>
    </source>
</evidence>
<evidence type="ECO:0000256" key="4">
    <source>
        <dbReference type="ARBA" id="ARBA00022729"/>
    </source>
</evidence>
<dbReference type="InterPro" id="IPR003582">
    <property type="entry name" value="ShKT_dom"/>
</dbReference>
<dbReference type="PRINTS" id="PR00480">
    <property type="entry name" value="ASTACIN"/>
</dbReference>
<evidence type="ECO:0000256" key="8">
    <source>
        <dbReference type="ARBA" id="ARBA00023145"/>
    </source>
</evidence>
<feature type="active site" evidence="12">
    <location>
        <position position="127"/>
    </location>
</feature>
<dbReference type="GO" id="GO:0004222">
    <property type="term" value="F:metalloendopeptidase activity"/>
    <property type="evidence" value="ECO:0007669"/>
    <property type="project" value="UniProtKB-UniRule"/>
</dbReference>
<dbReference type="PROSITE" id="PS51670">
    <property type="entry name" value="SHKT"/>
    <property type="match status" value="1"/>
</dbReference>
<keyword evidence="7 12" id="KW-0482">Metalloprotease</keyword>
<dbReference type="PROSITE" id="PS51864">
    <property type="entry name" value="ASTACIN"/>
    <property type="match status" value="1"/>
</dbReference>
<dbReference type="GO" id="GO:0006508">
    <property type="term" value="P:proteolysis"/>
    <property type="evidence" value="ECO:0007669"/>
    <property type="project" value="UniProtKB-KW"/>
</dbReference>
<keyword evidence="5 12" id="KW-0378">Hydrolase</keyword>
<dbReference type="InterPro" id="IPR001506">
    <property type="entry name" value="Peptidase_M12A"/>
</dbReference>
<dbReference type="PANTHER" id="PTHR10127">
    <property type="entry name" value="DISCOIDIN, CUB, EGF, LAMININ , AND ZINC METALLOPROTEASE DOMAIN CONTAINING"/>
    <property type="match status" value="1"/>
</dbReference>
<feature type="domain" description="ShKT" evidence="14">
    <location>
        <begin position="242"/>
        <end position="276"/>
    </location>
</feature>
<dbReference type="InterPro" id="IPR034035">
    <property type="entry name" value="Astacin-like_dom"/>
</dbReference>
<evidence type="ECO:0000256" key="12">
    <source>
        <dbReference type="PROSITE-ProRule" id="PRU01211"/>
    </source>
</evidence>
<reference evidence="16" key="2">
    <citation type="submission" date="2020-07" db="EMBL/GenBank/DDBJ databases">
        <authorList>
            <person name="Klompen A.L."/>
            <person name="Macrander J."/>
            <person name="Reitzel A.M."/>
            <person name="Stampar S.N."/>
        </authorList>
    </citation>
    <scope>NUCLEOTIDE SEQUENCE</scope>
</reference>
<dbReference type="InterPro" id="IPR006026">
    <property type="entry name" value="Peptidase_Metallo"/>
</dbReference>
<evidence type="ECO:0000256" key="9">
    <source>
        <dbReference type="ARBA" id="ARBA00023157"/>
    </source>
</evidence>